<dbReference type="InterPro" id="IPR025476">
    <property type="entry name" value="Helitron_helicase-like"/>
</dbReference>
<keyword evidence="2" id="KW-1185">Reference proteome</keyword>
<reference evidence="3" key="1">
    <citation type="submission" date="2019-09" db="UniProtKB">
        <authorList>
            <consortium name="WormBaseParasite"/>
        </authorList>
    </citation>
    <scope>IDENTIFICATION</scope>
</reference>
<protein>
    <submittedName>
        <fullName evidence="3">Helitron_like_N domain-containing protein</fullName>
    </submittedName>
</protein>
<dbReference type="Proteomes" id="UP000050761">
    <property type="component" value="Unassembled WGS sequence"/>
</dbReference>
<proteinExistence type="predicted"/>
<accession>A0A183FRW4</accession>
<name>A0A183FRW4_HELPZ</name>
<sequence length="475" mass="54902">MLNMNCEDVRMKLLKKDWLGFLERLNTNHLRKFNSALAMASIGAQVVPPRGSGPYCFRIHDQIYHCIGPLHPEGGQLRQYEQVYILDTFEAAQERLGKVQNVGCDVMLMETLSRLIADINTYAQAFKMMREVELAEEELARRERRALPKLKMVQSRERGLSRRPYDIPTANEVAAVYVSEDGDIPAPRSLAIHQRGGNLQQLSDIDRKCDPLTYPLFFPTGEDGWHVGLKNTANKRLTQMKYYAYLLSIRDNEWTPLLHGGKLLQQFIVDVYVKIEQNRLHFHRTHQKELHTYRGLADYIAEEAQDLSGLPGRRIVLGSSFKGGPRNMQQSYQDAMAIVARHGKPDVFLTITCNPQWKEIKDNLLPGQLPEHRPDLITRVFNLKLRELCQDLFKRHFLGEKRGLPHCHMLLILKAEFKPRIGTDVDKFCCGEVPNVAEEPELFEAVKKFMVHRRCGSVRPYFTLHERWTMLQEIS</sequence>
<dbReference type="PANTHER" id="PTHR45786">
    <property type="entry name" value="DNA BINDING PROTEIN-LIKE"/>
    <property type="match status" value="1"/>
</dbReference>
<feature type="domain" description="Helitron helicase-like" evidence="1">
    <location>
        <begin position="242"/>
        <end position="411"/>
    </location>
</feature>
<dbReference type="WBParaSite" id="HPBE_0001061501-mRNA-1">
    <property type="protein sequence ID" value="HPBE_0001061501-mRNA-1"/>
    <property type="gene ID" value="HPBE_0001061501"/>
</dbReference>
<evidence type="ECO:0000259" key="1">
    <source>
        <dbReference type="Pfam" id="PF14214"/>
    </source>
</evidence>
<organism evidence="2 3">
    <name type="scientific">Heligmosomoides polygyrus</name>
    <name type="common">Parasitic roundworm</name>
    <dbReference type="NCBI Taxonomy" id="6339"/>
    <lineage>
        <taxon>Eukaryota</taxon>
        <taxon>Metazoa</taxon>
        <taxon>Ecdysozoa</taxon>
        <taxon>Nematoda</taxon>
        <taxon>Chromadorea</taxon>
        <taxon>Rhabditida</taxon>
        <taxon>Rhabditina</taxon>
        <taxon>Rhabditomorpha</taxon>
        <taxon>Strongyloidea</taxon>
        <taxon>Heligmosomidae</taxon>
        <taxon>Heligmosomoides</taxon>
    </lineage>
</organism>
<dbReference type="Pfam" id="PF14214">
    <property type="entry name" value="Helitron_like_N"/>
    <property type="match status" value="1"/>
</dbReference>
<evidence type="ECO:0000313" key="3">
    <source>
        <dbReference type="WBParaSite" id="HPBE_0001061501-mRNA-1"/>
    </source>
</evidence>
<evidence type="ECO:0000313" key="2">
    <source>
        <dbReference type="Proteomes" id="UP000050761"/>
    </source>
</evidence>
<dbReference type="PANTHER" id="PTHR45786:SF74">
    <property type="entry name" value="ATP-DEPENDENT DNA HELICASE"/>
    <property type="match status" value="1"/>
</dbReference>
<dbReference type="AlphaFoldDB" id="A0A183FRW4"/>